<keyword evidence="3" id="KW-1185">Reference proteome</keyword>
<comment type="caution">
    <text evidence="2">The sequence shown here is derived from an EMBL/GenBank/DDBJ whole genome shotgun (WGS) entry which is preliminary data.</text>
</comment>
<dbReference type="PANTHER" id="PTHR41294">
    <property type="entry name" value="CADMIUM-INDUCED PROTEIN CADI"/>
    <property type="match status" value="1"/>
</dbReference>
<name>A0ABW4XDZ9_9ACTN</name>
<dbReference type="PROSITE" id="PS51819">
    <property type="entry name" value="VOC"/>
    <property type="match status" value="1"/>
</dbReference>
<dbReference type="InterPro" id="IPR004360">
    <property type="entry name" value="Glyas_Fos-R_dOase_dom"/>
</dbReference>
<proteinExistence type="predicted"/>
<dbReference type="InterPro" id="IPR037523">
    <property type="entry name" value="VOC_core"/>
</dbReference>
<dbReference type="InterPro" id="IPR029068">
    <property type="entry name" value="Glyas_Bleomycin-R_OHBP_Dase"/>
</dbReference>
<evidence type="ECO:0000313" key="2">
    <source>
        <dbReference type="EMBL" id="MFD2093204.1"/>
    </source>
</evidence>
<dbReference type="Proteomes" id="UP001597402">
    <property type="component" value="Unassembled WGS sequence"/>
</dbReference>
<dbReference type="RefSeq" id="WP_376878509.1">
    <property type="nucleotide sequence ID" value="NZ_JBHUHP010000016.1"/>
</dbReference>
<dbReference type="SUPFAM" id="SSF54593">
    <property type="entry name" value="Glyoxalase/Bleomycin resistance protein/Dihydroxybiphenyl dioxygenase"/>
    <property type="match status" value="1"/>
</dbReference>
<evidence type="ECO:0000259" key="1">
    <source>
        <dbReference type="PROSITE" id="PS51819"/>
    </source>
</evidence>
<dbReference type="NCBIfam" id="NF041414">
    <property type="entry name" value="ArsI_CadI_VOC"/>
    <property type="match status" value="1"/>
</dbReference>
<dbReference type="Pfam" id="PF00903">
    <property type="entry name" value="Glyoxalase"/>
    <property type="match status" value="1"/>
</dbReference>
<protein>
    <submittedName>
        <fullName evidence="2">ArsI/CadI family heavy metal resistance metalloenzyme</fullName>
    </submittedName>
</protein>
<sequence>MPTTRVQLALNVSDVAAATDFYAKLFGVRPHKQRDGYANFAVEDPPLKLVLIEQPGAAERLNHLGVETATSVEVTAALARFRTAGLEATLAEQDLCCHAVQDKVFVTAPDVPTGTWEFYAVTDDGPVDPDGQTTSACAVRCESEAATSGGTCCA</sequence>
<dbReference type="Gene3D" id="3.10.180.10">
    <property type="entry name" value="2,3-Dihydroxybiphenyl 1,2-Dioxygenase, domain 1"/>
    <property type="match status" value="1"/>
</dbReference>
<feature type="domain" description="VOC" evidence="1">
    <location>
        <begin position="4"/>
        <end position="139"/>
    </location>
</feature>
<gene>
    <name evidence="2" type="ORF">ACFSHS_16695</name>
</gene>
<organism evidence="2 3">
    <name type="scientific">Blastococcus deserti</name>
    <dbReference type="NCBI Taxonomy" id="2259033"/>
    <lineage>
        <taxon>Bacteria</taxon>
        <taxon>Bacillati</taxon>
        <taxon>Actinomycetota</taxon>
        <taxon>Actinomycetes</taxon>
        <taxon>Geodermatophilales</taxon>
        <taxon>Geodermatophilaceae</taxon>
        <taxon>Blastococcus</taxon>
    </lineage>
</organism>
<accession>A0ABW4XDZ9</accession>
<dbReference type="EMBL" id="JBHUHP010000016">
    <property type="protein sequence ID" value="MFD2093204.1"/>
    <property type="molecule type" value="Genomic_DNA"/>
</dbReference>
<dbReference type="InterPro" id="IPR052393">
    <property type="entry name" value="Cadmium-induced_rsp"/>
</dbReference>
<evidence type="ECO:0000313" key="3">
    <source>
        <dbReference type="Proteomes" id="UP001597402"/>
    </source>
</evidence>
<reference evidence="3" key="1">
    <citation type="journal article" date="2019" name="Int. J. Syst. Evol. Microbiol.">
        <title>The Global Catalogue of Microorganisms (GCM) 10K type strain sequencing project: providing services to taxonomists for standard genome sequencing and annotation.</title>
        <authorList>
            <consortium name="The Broad Institute Genomics Platform"/>
            <consortium name="The Broad Institute Genome Sequencing Center for Infectious Disease"/>
            <person name="Wu L."/>
            <person name="Ma J."/>
        </authorList>
    </citation>
    <scope>NUCLEOTIDE SEQUENCE [LARGE SCALE GENOMIC DNA]</scope>
    <source>
        <strain evidence="3">JCM 3338</strain>
    </source>
</reference>
<dbReference type="InterPro" id="IPR049789">
    <property type="entry name" value="ArsI/CadI-like"/>
</dbReference>
<dbReference type="PANTHER" id="PTHR41294:SF1">
    <property type="entry name" value="CADMIUM-INDUCED PROTEIN CADI"/>
    <property type="match status" value="1"/>
</dbReference>